<feature type="domain" description="Phosphomevalonate dehydratase small subunit-like" evidence="3">
    <location>
        <begin position="21"/>
        <end position="95"/>
    </location>
</feature>
<comment type="caution">
    <text evidence="5">The sequence shown here is derived from an EMBL/GenBank/DDBJ whole genome shotgun (WGS) entry which is preliminary data.</text>
</comment>
<dbReference type="Gene3D" id="3.50.30.10">
    <property type="entry name" value="Phosphohistidine domain"/>
    <property type="match status" value="1"/>
</dbReference>
<evidence type="ECO:0000256" key="1">
    <source>
        <dbReference type="ARBA" id="ARBA00023004"/>
    </source>
</evidence>
<organism evidence="5 6">
    <name type="scientific">Roseibium aestuarii</name>
    <dbReference type="NCBI Taxonomy" id="2600299"/>
    <lineage>
        <taxon>Bacteria</taxon>
        <taxon>Pseudomonadati</taxon>
        <taxon>Pseudomonadota</taxon>
        <taxon>Alphaproteobacteria</taxon>
        <taxon>Hyphomicrobiales</taxon>
        <taxon>Stappiaceae</taxon>
        <taxon>Roseibium</taxon>
    </lineage>
</organism>
<evidence type="ECO:0000256" key="2">
    <source>
        <dbReference type="ARBA" id="ARBA00023239"/>
    </source>
</evidence>
<dbReference type="PANTHER" id="PTHR36577:SF3">
    <property type="entry name" value="DUF521 DOMAIN PROTEIN (AFU_ORTHOLOGUE AFUA_6G00490)"/>
    <property type="match status" value="1"/>
</dbReference>
<keyword evidence="2" id="KW-0456">Lyase</keyword>
<proteinExistence type="predicted"/>
<dbReference type="EMBL" id="JBHUFA010000002">
    <property type="protein sequence ID" value="MFD1695751.1"/>
    <property type="molecule type" value="Genomic_DNA"/>
</dbReference>
<protein>
    <submittedName>
        <fullName evidence="5">Aconitase X</fullName>
    </submittedName>
</protein>
<dbReference type="RefSeq" id="WP_149893729.1">
    <property type="nucleotide sequence ID" value="NZ_JBHUFA010000002.1"/>
</dbReference>
<evidence type="ECO:0000313" key="6">
    <source>
        <dbReference type="Proteomes" id="UP001597327"/>
    </source>
</evidence>
<dbReference type="PANTHER" id="PTHR36577">
    <property type="entry name" value="DUF521 DOMAIN PROTEIN (AFU_ORTHOLOGUE AFUA_6G00490)"/>
    <property type="match status" value="1"/>
</dbReference>
<dbReference type="InterPro" id="IPR007506">
    <property type="entry name" value="PMDh-L-like_dom"/>
</dbReference>
<dbReference type="CDD" id="cd01356">
    <property type="entry name" value="AcnX_swivel"/>
    <property type="match status" value="1"/>
</dbReference>
<dbReference type="Proteomes" id="UP001597327">
    <property type="component" value="Unassembled WGS sequence"/>
</dbReference>
<dbReference type="CDD" id="cd01355">
    <property type="entry name" value="AcnX"/>
    <property type="match status" value="1"/>
</dbReference>
<sequence length="574" mass="60129">MALKILPGTAAGDILACEQGLSFWGGVDPGTGRVIDAHHPLHGQCLTGRILMLPTSRGSCTGSGVLLQLLRAGLGPAALIFREPEDVLTLGALVGRHVFGLTLPVLRLDASSFDRLARATRAEIGETMLRADGHETTALDLPLVPLDATRLQLSPADEARLAGESGEAAALAQRILRDMALIQGAETLLDITRVHIDGCLLASEALLDVAEVFAGLGARVTVPTTMNSISVDHDNWRSQGTPEDFGRKAARLADAYLRMGAAGSFTCAPYLLESVPEFGEPIAWAESNAVIYANSVLGARTPKHPDFLDLSMALTGRAPAAGVYLDGNRAARRLLRVELPATGAAGVPVVDDAFWPLLGYVTGLKAPDRIPLLTGLERLAPSADDLKALCAAFGTTSAAPMLHVAGHTPESDQIDPQADSEEITLADLLAAWTGFNPAGAPVPVDLVAFGSPHFSLEECRNLARLMDGRTCHPGITALVTLGRGTLAQAQAEGLVERLSAAGVTLVQDLCWCSISEPVFPPAARTVMTNSGKYAHYGPGLSGRDLRFGSLSACADAAVTGQTPGAPPFWLDPAR</sequence>
<dbReference type="PIRSF" id="PIRSF036630">
    <property type="entry name" value="UCP036630"/>
    <property type="match status" value="1"/>
</dbReference>
<evidence type="ECO:0000313" key="5">
    <source>
        <dbReference type="EMBL" id="MFD1695751.1"/>
    </source>
</evidence>
<keyword evidence="6" id="KW-1185">Reference proteome</keyword>
<dbReference type="InterPro" id="IPR012047">
    <property type="entry name" value="AcnX"/>
</dbReference>
<reference evidence="6" key="1">
    <citation type="journal article" date="2019" name="Int. J. Syst. Evol. Microbiol.">
        <title>The Global Catalogue of Microorganisms (GCM) 10K type strain sequencing project: providing services to taxonomists for standard genome sequencing and annotation.</title>
        <authorList>
            <consortium name="The Broad Institute Genomics Platform"/>
            <consortium name="The Broad Institute Genome Sequencing Center for Infectious Disease"/>
            <person name="Wu L."/>
            <person name="Ma J."/>
        </authorList>
    </citation>
    <scope>NUCLEOTIDE SEQUENCE [LARGE SCALE GENOMIC DNA]</scope>
    <source>
        <strain evidence="6">JCM 3369</strain>
    </source>
</reference>
<keyword evidence="1" id="KW-0408">Iron</keyword>
<evidence type="ECO:0000259" key="3">
    <source>
        <dbReference type="Pfam" id="PF01989"/>
    </source>
</evidence>
<name>A0ABW4JYF3_9HYPH</name>
<dbReference type="Pfam" id="PF01989">
    <property type="entry name" value="AcnX_swivel_put"/>
    <property type="match status" value="1"/>
</dbReference>
<dbReference type="InterPro" id="IPR002840">
    <property type="entry name" value="PMDh-S-like_dom"/>
</dbReference>
<dbReference type="Pfam" id="PF04412">
    <property type="entry name" value="AcnX"/>
    <property type="match status" value="1"/>
</dbReference>
<evidence type="ECO:0000259" key="4">
    <source>
        <dbReference type="Pfam" id="PF04412"/>
    </source>
</evidence>
<accession>A0ABW4JYF3</accession>
<feature type="domain" description="Phosphomevalonate dehydratase large subunit-like" evidence="4">
    <location>
        <begin position="151"/>
        <end position="554"/>
    </location>
</feature>
<dbReference type="SUPFAM" id="SSF52016">
    <property type="entry name" value="LeuD/IlvD-like"/>
    <property type="match status" value="1"/>
</dbReference>
<gene>
    <name evidence="5" type="ORF">ACFSC7_09525</name>
</gene>